<feature type="coiled-coil region" evidence="1">
    <location>
        <begin position="249"/>
        <end position="286"/>
    </location>
</feature>
<feature type="coiled-coil region" evidence="1">
    <location>
        <begin position="452"/>
        <end position="479"/>
    </location>
</feature>
<dbReference type="Pfam" id="PF13558">
    <property type="entry name" value="SbcC_Walker_B"/>
    <property type="match status" value="1"/>
</dbReference>
<gene>
    <name evidence="2" type="ORF">V5F32_08915</name>
</gene>
<dbReference type="RefSeq" id="WP_393992187.1">
    <property type="nucleotide sequence ID" value="NZ_JBAFVH010000004.1"/>
</dbReference>
<protein>
    <submittedName>
        <fullName evidence="2">SbcC/MukB-like Walker B domain-containing protein</fullName>
    </submittedName>
</protein>
<dbReference type="Gene3D" id="3.40.50.300">
    <property type="entry name" value="P-loop containing nucleotide triphosphate hydrolases"/>
    <property type="match status" value="1"/>
</dbReference>
<name>A0ABW6ZU61_9HYPH</name>
<dbReference type="PANTHER" id="PTHR32182">
    <property type="entry name" value="DNA REPLICATION AND REPAIR PROTEIN RECF"/>
    <property type="match status" value="1"/>
</dbReference>
<dbReference type="SUPFAM" id="SSF52540">
    <property type="entry name" value="P-loop containing nucleoside triphosphate hydrolases"/>
    <property type="match status" value="2"/>
</dbReference>
<feature type="coiled-coil region" evidence="1">
    <location>
        <begin position="702"/>
        <end position="758"/>
    </location>
</feature>
<comment type="caution">
    <text evidence="2">The sequence shown here is derived from an EMBL/GenBank/DDBJ whole genome shotgun (WGS) entry which is preliminary data.</text>
</comment>
<organism evidence="2 3">
    <name type="scientific">Xanthobacter oligotrophicus</name>
    <dbReference type="NCBI Taxonomy" id="2607286"/>
    <lineage>
        <taxon>Bacteria</taxon>
        <taxon>Pseudomonadati</taxon>
        <taxon>Pseudomonadota</taxon>
        <taxon>Alphaproteobacteria</taxon>
        <taxon>Hyphomicrobiales</taxon>
        <taxon>Xanthobacteraceae</taxon>
        <taxon>Xanthobacter</taxon>
    </lineage>
</organism>
<keyword evidence="1" id="KW-0175">Coiled coil</keyword>
<feature type="coiled-coil region" evidence="1">
    <location>
        <begin position="816"/>
        <end position="843"/>
    </location>
</feature>
<dbReference type="PANTHER" id="PTHR32182:SF0">
    <property type="entry name" value="DNA REPLICATION AND REPAIR PROTEIN RECF"/>
    <property type="match status" value="1"/>
</dbReference>
<sequence>MHLVHMGLVNWHLFPLMDIPLTGPVIGISGENKSGKSTLLDALQTVMTGCDQGQMDLNRVAAEKGGRGTHRRTVQAYCLGRLSSDVDGVLRQASSSYILVVFRDPKGVKPSVTLGVALEAKVSESSVHVATRFVATGCELTASDMVVPGPDGSVVVAPWAENRARIKDLVEKAGGRLDEWRDTAKEFVREYTYVLFARRRSALAGPYIRNLINAITFKEMASADEFVRTYLLEDRPIQVSALRRSIQLYRDAAEQVKELSGNLAALNHLLGHLDELRIAREDLDREMWIVLRARISAALRAYIDTRRKHAAVSKKHREKLREETQCEAEIGRINDELSEARMRRREALSMDRQELLRKDMALIDSEVDAIRRPLFGPEGGGRLLSRLEEVAQIPEGDAVFGTLKTLAREAAALLPSGLDRNAMSPGPRRLDAIAAEVGAMAPHLRDVVAGRHADAAARLGRLQAERRDLERIVSEAQAGRISLSPQVEAMMRRLRAAGMSPRVLAELVDIADDDWRFAAEGFLGADREAIFVAPADCHDAIDIRSRERFDFRGVRIANTRKLQTMDHRPQRGMLASVFSGSDPLAMAYVVHRTGRVGLAASKADFDRQGRWILADGTYDDGVAIDVREPHGGLKIGSRALESAARAAGERLAALAGELKAAQSAAEAERRHLETVDALLRWLAVHAGADGPAAPFATGSAEVAALLTRRREAQDEIDRLADADVGGLDADIAFLAQALKDSTEEKQSLRKEVDQLHGAASIAKATLGNGPQAVGSYLHAKFVRDRCRSDMRRHLVVEPMKAYVACLAASKSLSALEKAAQAAADDARDEIVELERDCADKARACLSALKQSEQFGPRPDLEKEIRPWAQQLAEEIENETLVTYRRELEEARAKTNDIFRNSFVNVLIARFAGVEEELRAIRDVLRRYEFLGERYTFRSSQAPGYEAFHRIVDKQKELEREAGSMPLFRGAIDDDNPFAEDMRIVENVLLEDDIDIEAYEDYRRYFKFELEITDVASNRTVSWAARKGTASGGETQTPYYVALLSALSSVYYGGARARNGEDVDGLCLAAFDEAFSKLDEKVRLQMVAFSQELGLQLLVCGPDGGRRSMERYAHTIVDVWRSNDQSFAMVDVIKERTRRELAAIDPARLSRDEVAQSLEAAQ</sequence>
<evidence type="ECO:0000313" key="2">
    <source>
        <dbReference type="EMBL" id="MFG1372283.1"/>
    </source>
</evidence>
<accession>A0ABW6ZU61</accession>
<keyword evidence="3" id="KW-1185">Reference proteome</keyword>
<reference evidence="2 3" key="1">
    <citation type="submission" date="2024-02" db="EMBL/GenBank/DDBJ databases">
        <title>Expansion and revision of Xanthobacter and proposal of Roseixanthobacter gen. nov.</title>
        <authorList>
            <person name="Soltysiak M.P.M."/>
            <person name="Jalihal A."/>
            <person name="Ory A."/>
            <person name="Chrisophersen C."/>
            <person name="Lee A.D."/>
            <person name="Boulton J."/>
            <person name="Springer M."/>
        </authorList>
    </citation>
    <scope>NUCLEOTIDE SEQUENCE [LARGE SCALE GENOMIC DNA]</scope>
    <source>
        <strain evidence="2 3">23A</strain>
    </source>
</reference>
<dbReference type="Pfam" id="PF13555">
    <property type="entry name" value="AAA_29"/>
    <property type="match status" value="1"/>
</dbReference>
<dbReference type="InterPro" id="IPR027417">
    <property type="entry name" value="P-loop_NTPase"/>
</dbReference>
<evidence type="ECO:0000256" key="1">
    <source>
        <dbReference type="SAM" id="Coils"/>
    </source>
</evidence>
<dbReference type="Proteomes" id="UP001604002">
    <property type="component" value="Unassembled WGS sequence"/>
</dbReference>
<proteinExistence type="predicted"/>
<dbReference type="EMBL" id="JBAFVH010000004">
    <property type="protein sequence ID" value="MFG1372283.1"/>
    <property type="molecule type" value="Genomic_DNA"/>
</dbReference>
<evidence type="ECO:0000313" key="3">
    <source>
        <dbReference type="Proteomes" id="UP001604002"/>
    </source>
</evidence>